<name>A0A6C0IA66_9ZZZZ</name>
<protein>
    <submittedName>
        <fullName evidence="1">Uncharacterized protein</fullName>
    </submittedName>
</protein>
<evidence type="ECO:0000313" key="1">
    <source>
        <dbReference type="EMBL" id="QHT89844.1"/>
    </source>
</evidence>
<reference evidence="1" key="1">
    <citation type="journal article" date="2020" name="Nature">
        <title>Giant virus diversity and host interactions through global metagenomics.</title>
        <authorList>
            <person name="Schulz F."/>
            <person name="Roux S."/>
            <person name="Paez-Espino D."/>
            <person name="Jungbluth S."/>
            <person name="Walsh D.A."/>
            <person name="Denef V.J."/>
            <person name="McMahon K.D."/>
            <person name="Konstantinidis K.T."/>
            <person name="Eloe-Fadrosh E.A."/>
            <person name="Kyrpides N.C."/>
            <person name="Woyke T."/>
        </authorList>
    </citation>
    <scope>NUCLEOTIDE SEQUENCE</scope>
    <source>
        <strain evidence="1">GVMAG-M-3300023184-62</strain>
    </source>
</reference>
<organism evidence="1">
    <name type="scientific">viral metagenome</name>
    <dbReference type="NCBI Taxonomy" id="1070528"/>
    <lineage>
        <taxon>unclassified sequences</taxon>
        <taxon>metagenomes</taxon>
        <taxon>organismal metagenomes</taxon>
    </lineage>
</organism>
<sequence>MSSDAKQCPWCQRWCLKDDACNYIFACGLTKDRFIVGAGCGNSWCWQCGKKFCGPYYNPITGAKAPTAKEQHDINCCKGDNAAYCCGGHNSHCDKRWD</sequence>
<proteinExistence type="predicted"/>
<dbReference type="EMBL" id="MN740152">
    <property type="protein sequence ID" value="QHT89844.1"/>
    <property type="molecule type" value="Genomic_DNA"/>
</dbReference>
<accession>A0A6C0IA66</accession>
<dbReference type="AlphaFoldDB" id="A0A6C0IA66"/>